<reference evidence="2" key="1">
    <citation type="journal article" date="2024" name="Proc. Natl. Acad. Sci. U.S.A.">
        <title>Extraordinary preservation of gene collinearity over three hundred million years revealed in homosporous lycophytes.</title>
        <authorList>
            <person name="Li C."/>
            <person name="Wickell D."/>
            <person name="Kuo L.Y."/>
            <person name="Chen X."/>
            <person name="Nie B."/>
            <person name="Liao X."/>
            <person name="Peng D."/>
            <person name="Ji J."/>
            <person name="Jenkins J."/>
            <person name="Williams M."/>
            <person name="Shu S."/>
            <person name="Plott C."/>
            <person name="Barry K."/>
            <person name="Rajasekar S."/>
            <person name="Grimwood J."/>
            <person name="Han X."/>
            <person name="Sun S."/>
            <person name="Hou Z."/>
            <person name="He W."/>
            <person name="Dai G."/>
            <person name="Sun C."/>
            <person name="Schmutz J."/>
            <person name="Leebens-Mack J.H."/>
            <person name="Li F.W."/>
            <person name="Wang L."/>
        </authorList>
    </citation>
    <scope>NUCLEOTIDE SEQUENCE [LARGE SCALE GENOMIC DNA]</scope>
    <source>
        <strain evidence="2">cv. PW_Plant_1</strain>
    </source>
</reference>
<proteinExistence type="predicted"/>
<comment type="caution">
    <text evidence="1">The sequence shown here is derived from an EMBL/GenBank/DDBJ whole genome shotgun (WGS) entry which is preliminary data.</text>
</comment>
<protein>
    <submittedName>
        <fullName evidence="1">Uncharacterized protein</fullName>
    </submittedName>
</protein>
<name>A0ACC2CTA4_DIPCM</name>
<evidence type="ECO:0000313" key="1">
    <source>
        <dbReference type="EMBL" id="KAJ7545123.1"/>
    </source>
</evidence>
<gene>
    <name evidence="1" type="ORF">O6H91_09G107900</name>
</gene>
<evidence type="ECO:0000313" key="2">
    <source>
        <dbReference type="Proteomes" id="UP001162992"/>
    </source>
</evidence>
<organism evidence="1 2">
    <name type="scientific">Diphasiastrum complanatum</name>
    <name type="common">Issler's clubmoss</name>
    <name type="synonym">Lycopodium complanatum</name>
    <dbReference type="NCBI Taxonomy" id="34168"/>
    <lineage>
        <taxon>Eukaryota</taxon>
        <taxon>Viridiplantae</taxon>
        <taxon>Streptophyta</taxon>
        <taxon>Embryophyta</taxon>
        <taxon>Tracheophyta</taxon>
        <taxon>Lycopodiopsida</taxon>
        <taxon>Lycopodiales</taxon>
        <taxon>Lycopodiaceae</taxon>
        <taxon>Lycopodioideae</taxon>
        <taxon>Diphasiastrum</taxon>
    </lineage>
</organism>
<sequence>MAKRKKQQFVVVSDDDDDDDDSEEDDDNKLITPPAATDITSTRISAKGFQSLGDAAAVQPLTLPKGSSIFSSGNQVGAPINHKDGNVKGQRIPHGLPKSRMCSRKAKRRPESFLSFQHLPVVDSLAMSGKKNKGYNNFSKEHQGVDALWVDKYAPTSLDDLIVNSKKVNEVQKWLESHLGNVSSSDSGGRVLVLNGPAGSGKSAVVRVLARVMGFDLCEWATPAPVLWKEHLHNRTPGAVYMSKLDEFKAFLEASRKYPSLPHSEDTVHSGTHQDKGCGSIDSKHIDIVKVDKVLLIEDLPVVNDREHAEQLMQALYRLALAAKFPTIVKMTDLADGGRKTDQPSKLLAEVLHTLESGGARKITFNSITPNAIKRALRKVLAAENRHVSDGSLMTVAKGCEGDLRNALLSLQLICVRHHRIEDISAWQNEGPPYSVGTWHRPSDFLKEKEIAPDKRCFEIADCDDSSQEKFGNLRVGRDVTLSLFHALGKLLHNKRLTNGDVVTGSFCNQKLLEKHKRPPLNMAEPEAILSQAQLEADSVMAFLHENVLQFVDEEAIDSVAEVASYLSDADATGTKRKWHLRSLEYLHNTNDTDPSQLAEAIASSIAARGVLFANTHNPLRKWQSLRAPLLWQVDHLTQKKEVKIYEHSLTLK</sequence>
<dbReference type="EMBL" id="CM055100">
    <property type="protein sequence ID" value="KAJ7545123.1"/>
    <property type="molecule type" value="Genomic_DNA"/>
</dbReference>
<accession>A0ACC2CTA4</accession>
<keyword evidence="2" id="KW-1185">Reference proteome</keyword>
<dbReference type="Proteomes" id="UP001162992">
    <property type="component" value="Chromosome 9"/>
</dbReference>